<reference evidence="5" key="1">
    <citation type="journal article" date="2019" name="Int. J. Syst. Evol. Microbiol.">
        <title>The Global Catalogue of Microorganisms (GCM) 10K type strain sequencing project: providing services to taxonomists for standard genome sequencing and annotation.</title>
        <authorList>
            <consortium name="The Broad Institute Genomics Platform"/>
            <consortium name="The Broad Institute Genome Sequencing Center for Infectious Disease"/>
            <person name="Wu L."/>
            <person name="Ma J."/>
        </authorList>
    </citation>
    <scope>NUCLEOTIDE SEQUENCE [LARGE SCALE GENOMIC DNA]</scope>
    <source>
        <strain evidence="5">KCTC 12848</strain>
    </source>
</reference>
<dbReference type="InterPro" id="IPR050904">
    <property type="entry name" value="Adhesion/Biosynth-related"/>
</dbReference>
<dbReference type="SUPFAM" id="SSF82153">
    <property type="entry name" value="FAS1 domain"/>
    <property type="match status" value="1"/>
</dbReference>
<feature type="compositionally biased region" description="Low complexity" evidence="1">
    <location>
        <begin position="26"/>
        <end position="61"/>
    </location>
</feature>
<dbReference type="PROSITE" id="PS51257">
    <property type="entry name" value="PROKAR_LIPOPROTEIN"/>
    <property type="match status" value="1"/>
</dbReference>
<dbReference type="PROSITE" id="PS50213">
    <property type="entry name" value="FAS1"/>
    <property type="match status" value="1"/>
</dbReference>
<dbReference type="Proteomes" id="UP001595833">
    <property type="component" value="Unassembled WGS sequence"/>
</dbReference>
<keyword evidence="5" id="KW-1185">Reference proteome</keyword>
<sequence>MRKPVLALVAAASLSLTACGGGGDEAAAPAATTTTTTTSSSAMAMPGGDGVTGTTDVFGPGCASVPSDPSDEGSLQGMVDDPVATAASNNPLLTKLVAAVTAANLGDTLNSQEAITVFAPADPAFAELGDAKFQELANDPATLGKILQYHVVGQRYDAEGLEAAGTVKSLTGQELTIAGSGDAMTVNGAPVLCGNVPTANATVFVIGKVLTPPAA</sequence>
<accession>A0ABV9Y5M7</accession>
<evidence type="ECO:0000256" key="2">
    <source>
        <dbReference type="SAM" id="SignalP"/>
    </source>
</evidence>
<organism evidence="4 5">
    <name type="scientific">Saccharothrix xinjiangensis</name>
    <dbReference type="NCBI Taxonomy" id="204798"/>
    <lineage>
        <taxon>Bacteria</taxon>
        <taxon>Bacillati</taxon>
        <taxon>Actinomycetota</taxon>
        <taxon>Actinomycetes</taxon>
        <taxon>Pseudonocardiales</taxon>
        <taxon>Pseudonocardiaceae</taxon>
        <taxon>Saccharothrix</taxon>
    </lineage>
</organism>
<feature type="domain" description="FAS1" evidence="3">
    <location>
        <begin position="80"/>
        <end position="210"/>
    </location>
</feature>
<evidence type="ECO:0000313" key="5">
    <source>
        <dbReference type="Proteomes" id="UP001595833"/>
    </source>
</evidence>
<dbReference type="EMBL" id="JBHSJB010000028">
    <property type="protein sequence ID" value="MFC5057975.1"/>
    <property type="molecule type" value="Genomic_DNA"/>
</dbReference>
<dbReference type="Gene3D" id="2.30.180.10">
    <property type="entry name" value="FAS1 domain"/>
    <property type="match status" value="1"/>
</dbReference>
<keyword evidence="2" id="KW-0732">Signal</keyword>
<name>A0ABV9Y5M7_9PSEU</name>
<dbReference type="SMART" id="SM00554">
    <property type="entry name" value="FAS1"/>
    <property type="match status" value="1"/>
</dbReference>
<dbReference type="InterPro" id="IPR000782">
    <property type="entry name" value="FAS1_domain"/>
</dbReference>
<dbReference type="InterPro" id="IPR036378">
    <property type="entry name" value="FAS1_dom_sf"/>
</dbReference>
<evidence type="ECO:0000313" key="4">
    <source>
        <dbReference type="EMBL" id="MFC5057975.1"/>
    </source>
</evidence>
<feature type="chain" id="PRO_5046006558" evidence="2">
    <location>
        <begin position="19"/>
        <end position="215"/>
    </location>
</feature>
<dbReference type="RefSeq" id="WP_344036267.1">
    <property type="nucleotide sequence ID" value="NZ_BAAAKE010000004.1"/>
</dbReference>
<feature type="region of interest" description="Disordered" evidence="1">
    <location>
        <begin position="23"/>
        <end position="78"/>
    </location>
</feature>
<dbReference type="PANTHER" id="PTHR10900:SF77">
    <property type="entry name" value="FI19380P1"/>
    <property type="match status" value="1"/>
</dbReference>
<proteinExistence type="predicted"/>
<evidence type="ECO:0000259" key="3">
    <source>
        <dbReference type="PROSITE" id="PS50213"/>
    </source>
</evidence>
<comment type="caution">
    <text evidence="4">The sequence shown here is derived from an EMBL/GenBank/DDBJ whole genome shotgun (WGS) entry which is preliminary data.</text>
</comment>
<evidence type="ECO:0000256" key="1">
    <source>
        <dbReference type="SAM" id="MobiDB-lite"/>
    </source>
</evidence>
<dbReference type="Pfam" id="PF02469">
    <property type="entry name" value="Fasciclin"/>
    <property type="match status" value="1"/>
</dbReference>
<gene>
    <name evidence="4" type="ORF">ACFPFM_30040</name>
</gene>
<feature type="signal peptide" evidence="2">
    <location>
        <begin position="1"/>
        <end position="18"/>
    </location>
</feature>
<dbReference type="PANTHER" id="PTHR10900">
    <property type="entry name" value="PERIOSTIN-RELATED"/>
    <property type="match status" value="1"/>
</dbReference>
<protein>
    <submittedName>
        <fullName evidence="4">Fasciclin domain-containing protein</fullName>
    </submittedName>
</protein>